<proteinExistence type="predicted"/>
<organism evidence="2 3">
    <name type="scientific">Araneus ventricosus</name>
    <name type="common">Orbweaver spider</name>
    <name type="synonym">Epeira ventricosa</name>
    <dbReference type="NCBI Taxonomy" id="182803"/>
    <lineage>
        <taxon>Eukaryota</taxon>
        <taxon>Metazoa</taxon>
        <taxon>Ecdysozoa</taxon>
        <taxon>Arthropoda</taxon>
        <taxon>Chelicerata</taxon>
        <taxon>Arachnida</taxon>
        <taxon>Araneae</taxon>
        <taxon>Araneomorphae</taxon>
        <taxon>Entelegynae</taxon>
        <taxon>Araneoidea</taxon>
        <taxon>Araneidae</taxon>
        <taxon>Araneus</taxon>
    </lineage>
</organism>
<name>A0A4Y2VP64_ARAVE</name>
<accession>A0A4Y2VP64</accession>
<keyword evidence="3" id="KW-1185">Reference proteome</keyword>
<reference evidence="2 3" key="1">
    <citation type="journal article" date="2019" name="Sci. Rep.">
        <title>Orb-weaving spider Araneus ventricosus genome elucidates the spidroin gene catalogue.</title>
        <authorList>
            <person name="Kono N."/>
            <person name="Nakamura H."/>
            <person name="Ohtoshi R."/>
            <person name="Moran D.A.P."/>
            <person name="Shinohara A."/>
            <person name="Yoshida Y."/>
            <person name="Fujiwara M."/>
            <person name="Mori M."/>
            <person name="Tomita M."/>
            <person name="Arakawa K."/>
        </authorList>
    </citation>
    <scope>NUCLEOTIDE SEQUENCE [LARGE SCALE GENOMIC DNA]</scope>
</reference>
<evidence type="ECO:0000256" key="1">
    <source>
        <dbReference type="SAM" id="MobiDB-lite"/>
    </source>
</evidence>
<feature type="region of interest" description="Disordered" evidence="1">
    <location>
        <begin position="127"/>
        <end position="164"/>
    </location>
</feature>
<gene>
    <name evidence="2" type="ORF">AVEN_32386_1</name>
</gene>
<comment type="caution">
    <text evidence="2">The sequence shown here is derived from an EMBL/GenBank/DDBJ whole genome shotgun (WGS) entry which is preliminary data.</text>
</comment>
<sequence>MTLRKTTTDEVDVKRAPLGEVVVEAPAKPNSLVVLFHFRTHKPMQHWQLTSVGSYYPTGVVTGNKTSCASGRRLVVVLTPPCALIAISPGHHPTPFRHTTRTVRRKRKGAYSLSTWGPLPREHRPFLSRPPILGNAAGHHSSDDESSVRRNLAPQRPPCHQTVP</sequence>
<dbReference type="EMBL" id="BGPR01048530">
    <property type="protein sequence ID" value="GBO25540.1"/>
    <property type="molecule type" value="Genomic_DNA"/>
</dbReference>
<dbReference type="AlphaFoldDB" id="A0A4Y2VP64"/>
<evidence type="ECO:0000313" key="3">
    <source>
        <dbReference type="Proteomes" id="UP000499080"/>
    </source>
</evidence>
<protein>
    <submittedName>
        <fullName evidence="2">Uncharacterized protein</fullName>
    </submittedName>
</protein>
<dbReference type="Proteomes" id="UP000499080">
    <property type="component" value="Unassembled WGS sequence"/>
</dbReference>
<evidence type="ECO:0000313" key="2">
    <source>
        <dbReference type="EMBL" id="GBO25540.1"/>
    </source>
</evidence>